<evidence type="ECO:0000256" key="4">
    <source>
        <dbReference type="SAM" id="Coils"/>
    </source>
</evidence>
<keyword evidence="5" id="KW-0472">Membrane</keyword>
<dbReference type="InterPro" id="IPR003660">
    <property type="entry name" value="HAMP_dom"/>
</dbReference>
<keyword evidence="9" id="KW-1185">Reference proteome</keyword>
<evidence type="ECO:0000313" key="9">
    <source>
        <dbReference type="Proteomes" id="UP000242224"/>
    </source>
</evidence>
<dbReference type="Pfam" id="PF00015">
    <property type="entry name" value="MCPsignal"/>
    <property type="match status" value="1"/>
</dbReference>
<dbReference type="InterPro" id="IPR029150">
    <property type="entry name" value="dCache_3"/>
</dbReference>
<dbReference type="PROSITE" id="PS50111">
    <property type="entry name" value="CHEMOTAXIS_TRANSDUC_2"/>
    <property type="match status" value="1"/>
</dbReference>
<dbReference type="PRINTS" id="PR00260">
    <property type="entry name" value="CHEMTRNSDUCR"/>
</dbReference>
<dbReference type="SMART" id="SM00283">
    <property type="entry name" value="MA"/>
    <property type="match status" value="1"/>
</dbReference>
<organism evidence="8 9">
    <name type="scientific">Thioclava marina</name>
    <dbReference type="NCBI Taxonomy" id="1915077"/>
    <lineage>
        <taxon>Bacteria</taxon>
        <taxon>Pseudomonadati</taxon>
        <taxon>Pseudomonadota</taxon>
        <taxon>Alphaproteobacteria</taxon>
        <taxon>Rhodobacterales</taxon>
        <taxon>Paracoccaceae</taxon>
        <taxon>Thioclava</taxon>
    </lineage>
</organism>
<keyword evidence="5" id="KW-1133">Transmembrane helix</keyword>
<comment type="similarity">
    <text evidence="2">Belongs to the methyl-accepting chemotaxis (MCP) protein family.</text>
</comment>
<sequence length="733" mass="77894">MTIRRQILFLPIGIALFACALMAAGLFWVGNRVEDMSRNRALSSAEERLMSAVHSAEIQALDRALLIAGLPPVQKAVAERDDAALEALLAPEWPVLRDRTGIAQLQFHTAPATSLIRIHNLDKRGDDLSAFRKTVVDANRSGKPISALETGKAGIGARGVAPIFYQGKQVGTVEVGLDIGQGFLDALSKTTGAIYEYYALPPVGEGEPKRLVSTVGDSSFLSPGELEELRLGEPIDKALTINGEAHVMRADPIRDYSGAVVGVITQSLNVAEISALRSMIGKISALLVSAAFVISALLAWFLGGRIVRPIGALARATRAIAEGDTQTDVRGVERKDELGDMARALVIFAENREKNEEMQRVLREEEENARRVEAARQAEIDKVEAARRDAAQEVEAARRKAEADEQNALRAREEEARRALEEQAYTVAVLARGLDALANGNLSITIDETLTGEYEKLRGDFNAAVEQLSQSLAQIERGAHLIDGEAQSVASSAEELSAQTERNAATLEETAAALNELTVSVQSAAEGAQSARSLATEARGHAESGAEVVKSAVAAMAEIETSAKAISRITSVIDDIAFQTNLLALNAGVEAARAGEAGRGFAVVASEVRALAQRSSEAAKEISELIASSDTQVHSGVTLVGQTGEALQRIVSSVREIHDRVSEIAASSGEQASGISEINAAVHQLDQAAQRSAAMFDRSAAASRAMLGESARLLSSVSSFTLQQSMSREKTAA</sequence>
<dbReference type="SUPFAM" id="SSF158472">
    <property type="entry name" value="HAMP domain-like"/>
    <property type="match status" value="1"/>
</dbReference>
<name>A0ABX3MMT8_9RHOB</name>
<proteinExistence type="inferred from homology"/>
<dbReference type="PANTHER" id="PTHR43531">
    <property type="entry name" value="PROTEIN ICFG"/>
    <property type="match status" value="1"/>
</dbReference>
<evidence type="ECO:0008006" key="10">
    <source>
        <dbReference type="Google" id="ProtNLM"/>
    </source>
</evidence>
<reference evidence="8 9" key="1">
    <citation type="submission" date="2016-11" db="EMBL/GenBank/DDBJ databases">
        <title>A multilocus sequence analysis scheme for characterization of bacteria in the genus Thioclava.</title>
        <authorList>
            <person name="Liu Y."/>
            <person name="Shao Z."/>
        </authorList>
    </citation>
    <scope>NUCLEOTIDE SEQUENCE [LARGE SCALE GENOMIC DNA]</scope>
    <source>
        <strain evidence="8 9">11.10-0-13</strain>
    </source>
</reference>
<feature type="transmembrane region" description="Helical" evidence="5">
    <location>
        <begin position="6"/>
        <end position="30"/>
    </location>
</feature>
<dbReference type="PANTHER" id="PTHR43531:SF11">
    <property type="entry name" value="METHYL-ACCEPTING CHEMOTAXIS PROTEIN 3"/>
    <property type="match status" value="1"/>
</dbReference>
<dbReference type="PROSITE" id="PS51257">
    <property type="entry name" value="PROKAR_LIPOPROTEIN"/>
    <property type="match status" value="1"/>
</dbReference>
<dbReference type="InterPro" id="IPR051310">
    <property type="entry name" value="MCP_chemotaxis"/>
</dbReference>
<dbReference type="PROSITE" id="PS50885">
    <property type="entry name" value="HAMP"/>
    <property type="match status" value="2"/>
</dbReference>
<evidence type="ECO:0000259" key="7">
    <source>
        <dbReference type="PROSITE" id="PS50885"/>
    </source>
</evidence>
<evidence type="ECO:0000256" key="2">
    <source>
        <dbReference type="ARBA" id="ARBA00029447"/>
    </source>
</evidence>
<dbReference type="RefSeq" id="WP_078573184.1">
    <property type="nucleotide sequence ID" value="NZ_MPZS01000001.1"/>
</dbReference>
<keyword evidence="3" id="KW-0807">Transducer</keyword>
<dbReference type="InterPro" id="IPR004089">
    <property type="entry name" value="MCPsignal_dom"/>
</dbReference>
<dbReference type="SMART" id="SM00304">
    <property type="entry name" value="HAMP"/>
    <property type="match status" value="2"/>
</dbReference>
<feature type="domain" description="HAMP" evidence="7">
    <location>
        <begin position="304"/>
        <end position="357"/>
    </location>
</feature>
<accession>A0ABX3MMT8</accession>
<gene>
    <name evidence="8" type="ORF">BMG00_01485</name>
</gene>
<evidence type="ECO:0000259" key="6">
    <source>
        <dbReference type="PROSITE" id="PS50111"/>
    </source>
</evidence>
<dbReference type="Pfam" id="PF00672">
    <property type="entry name" value="HAMP"/>
    <property type="match status" value="1"/>
</dbReference>
<dbReference type="SUPFAM" id="SSF103190">
    <property type="entry name" value="Sensory domain-like"/>
    <property type="match status" value="1"/>
</dbReference>
<keyword evidence="1" id="KW-0145">Chemotaxis</keyword>
<feature type="coiled-coil region" evidence="4">
    <location>
        <begin position="490"/>
        <end position="517"/>
    </location>
</feature>
<dbReference type="Proteomes" id="UP000242224">
    <property type="component" value="Unassembled WGS sequence"/>
</dbReference>
<dbReference type="Gene3D" id="1.10.287.950">
    <property type="entry name" value="Methyl-accepting chemotaxis protein"/>
    <property type="match status" value="1"/>
</dbReference>
<dbReference type="InterPro" id="IPR029151">
    <property type="entry name" value="Sensor-like_sf"/>
</dbReference>
<evidence type="ECO:0000313" key="8">
    <source>
        <dbReference type="EMBL" id="OOY12555.1"/>
    </source>
</evidence>
<dbReference type="CDD" id="cd06225">
    <property type="entry name" value="HAMP"/>
    <property type="match status" value="1"/>
</dbReference>
<dbReference type="Gene3D" id="6.10.340.10">
    <property type="match status" value="1"/>
</dbReference>
<dbReference type="Gene3D" id="3.30.450.20">
    <property type="entry name" value="PAS domain"/>
    <property type="match status" value="1"/>
</dbReference>
<dbReference type="SUPFAM" id="SSF58104">
    <property type="entry name" value="Methyl-accepting chemotaxis protein (MCP) signaling domain"/>
    <property type="match status" value="1"/>
</dbReference>
<feature type="coiled-coil region" evidence="4">
    <location>
        <begin position="348"/>
        <end position="423"/>
    </location>
</feature>
<keyword evidence="4" id="KW-0175">Coiled coil</keyword>
<keyword evidence="5" id="KW-0812">Transmembrane</keyword>
<evidence type="ECO:0000256" key="1">
    <source>
        <dbReference type="ARBA" id="ARBA00022500"/>
    </source>
</evidence>
<protein>
    <recommendedName>
        <fullName evidence="10">Methyl-accepting chemotaxis protein</fullName>
    </recommendedName>
</protein>
<feature type="domain" description="HAMP" evidence="7">
    <location>
        <begin position="430"/>
        <end position="473"/>
    </location>
</feature>
<dbReference type="CDD" id="cd11386">
    <property type="entry name" value="MCP_signal"/>
    <property type="match status" value="1"/>
</dbReference>
<feature type="domain" description="Methyl-accepting transducer" evidence="6">
    <location>
        <begin position="478"/>
        <end position="707"/>
    </location>
</feature>
<dbReference type="Pfam" id="PF14827">
    <property type="entry name" value="dCache_3"/>
    <property type="match status" value="1"/>
</dbReference>
<dbReference type="InterPro" id="IPR004090">
    <property type="entry name" value="Chemotax_Me-accpt_rcpt"/>
</dbReference>
<dbReference type="EMBL" id="MPZS01000001">
    <property type="protein sequence ID" value="OOY12555.1"/>
    <property type="molecule type" value="Genomic_DNA"/>
</dbReference>
<evidence type="ECO:0000256" key="3">
    <source>
        <dbReference type="PROSITE-ProRule" id="PRU00284"/>
    </source>
</evidence>
<comment type="caution">
    <text evidence="8">The sequence shown here is derived from an EMBL/GenBank/DDBJ whole genome shotgun (WGS) entry which is preliminary data.</text>
</comment>
<evidence type="ECO:0000256" key="5">
    <source>
        <dbReference type="SAM" id="Phobius"/>
    </source>
</evidence>